<comment type="caution">
    <text evidence="3">The sequence shown here is derived from an EMBL/GenBank/DDBJ whole genome shotgun (WGS) entry which is preliminary data.</text>
</comment>
<dbReference type="OrthoDB" id="10478190at2759"/>
<accession>A0A1J4JYG0</accession>
<reference evidence="3" key="1">
    <citation type="submission" date="2016-10" db="EMBL/GenBank/DDBJ databases">
        <authorList>
            <person name="Benchimol M."/>
            <person name="Almeida L.G."/>
            <person name="Vasconcelos A.T."/>
            <person name="Perreira-Neves A."/>
            <person name="Rosa I.A."/>
            <person name="Tasca T."/>
            <person name="Bogo M.R."/>
            <person name="de Souza W."/>
        </authorList>
    </citation>
    <scope>NUCLEOTIDE SEQUENCE [LARGE SCALE GENOMIC DNA]</scope>
    <source>
        <strain evidence="3">K</strain>
    </source>
</reference>
<evidence type="ECO:0000313" key="3">
    <source>
        <dbReference type="EMBL" id="OHT02309.1"/>
    </source>
</evidence>
<dbReference type="RefSeq" id="XP_068355445.1">
    <property type="nucleotide sequence ID" value="XM_068493503.1"/>
</dbReference>
<keyword evidence="4" id="KW-1185">Reference proteome</keyword>
<evidence type="ECO:0000256" key="1">
    <source>
        <dbReference type="SAM" id="Coils"/>
    </source>
</evidence>
<organism evidence="3 4">
    <name type="scientific">Tritrichomonas foetus</name>
    <dbReference type="NCBI Taxonomy" id="1144522"/>
    <lineage>
        <taxon>Eukaryota</taxon>
        <taxon>Metamonada</taxon>
        <taxon>Parabasalia</taxon>
        <taxon>Tritrichomonadida</taxon>
        <taxon>Tritrichomonadidae</taxon>
        <taxon>Tritrichomonas</taxon>
    </lineage>
</organism>
<proteinExistence type="predicted"/>
<feature type="region of interest" description="Disordered" evidence="2">
    <location>
        <begin position="307"/>
        <end position="340"/>
    </location>
</feature>
<keyword evidence="1" id="KW-0175">Coiled coil</keyword>
<feature type="compositionally biased region" description="Polar residues" evidence="2">
    <location>
        <begin position="311"/>
        <end position="337"/>
    </location>
</feature>
<dbReference type="EMBL" id="MLAK01000871">
    <property type="protein sequence ID" value="OHT02309.1"/>
    <property type="molecule type" value="Genomic_DNA"/>
</dbReference>
<dbReference type="VEuPathDB" id="TrichDB:TRFO_07119"/>
<sequence length="467" mass="54232">MPPKVQVNSIPYGKKGIIPATVTKFEKEMLEKIDEKEIDDYSRSLLDVGDSTAARRDAQHKNEIHQLDFDEVKRYLTLKIRDKEQKHKFYQNKLKEIRQEREDLISKMQAEQDQLKQNHELELTQLTNTLKANKQRRDALATVAAMEIQLKREIDEAEQTLKREKAQQSQQTSQALAEFYMLHVRQQKELRDGVEREKAKNRGMTSENLEKTVIEMMKEIDAEIKKYTALVMEARDIADINSKFMKLNKQKYMERDLLQQESDEAVKKINKNDQKIRKLVEELKQYDQKMTNGLGGSTTDIIEEAEESKEAQATMSRAVQQQNNAQSDEQSGIQNEGGSEKPYVDREALLNQFFHDSVRTLCNSVVKILTVYDPTHSQDYSSFHEVFNSFEGRKKELRFLMSKLGNLTFQAEDRYQFPPVGLEDVEGADEEITSKKIVEPQKKAILEFAEPIADDELPDLIATHFFQ</sequence>
<dbReference type="AlphaFoldDB" id="A0A1J4JYG0"/>
<evidence type="ECO:0000256" key="2">
    <source>
        <dbReference type="SAM" id="MobiDB-lite"/>
    </source>
</evidence>
<name>A0A1J4JYG0_9EUKA</name>
<gene>
    <name evidence="3" type="ORF">TRFO_07119</name>
</gene>
<evidence type="ECO:0000313" key="4">
    <source>
        <dbReference type="Proteomes" id="UP000179807"/>
    </source>
</evidence>
<dbReference type="GeneID" id="94828207"/>
<feature type="coiled-coil region" evidence="1">
    <location>
        <begin position="80"/>
        <end position="174"/>
    </location>
</feature>
<dbReference type="Proteomes" id="UP000179807">
    <property type="component" value="Unassembled WGS sequence"/>
</dbReference>
<protein>
    <submittedName>
        <fullName evidence="3">Uncharacterized protein</fullName>
    </submittedName>
</protein>